<reference evidence="1 2" key="1">
    <citation type="submission" date="2015-04" db="EMBL/GenBank/DDBJ databases">
        <title>Complete Genome Sequence of E. coli O157:H7 Bacteriophage PEC04.</title>
        <authorList>
            <person name="Lee J.-H."/>
            <person name="Lee H.Y."/>
        </authorList>
    </citation>
    <scope>NUCLEOTIDE SEQUENCE [LARGE SCALE GENOMIC DNA]</scope>
</reference>
<dbReference type="Proteomes" id="UP000222584">
    <property type="component" value="Segment"/>
</dbReference>
<protein>
    <submittedName>
        <fullName evidence="1">Putative type II DNA topoisomerase</fullName>
    </submittedName>
</protein>
<organism evidence="1 2">
    <name type="scientific">Escherichia phage PEC04</name>
    <dbReference type="NCBI Taxonomy" id="1647412"/>
    <lineage>
        <taxon>Viruses</taxon>
        <taxon>Duplodnaviria</taxon>
        <taxon>Heunggongvirae</taxon>
        <taxon>Uroviricota</taxon>
        <taxon>Caudoviricetes</taxon>
        <taxon>Pantevenvirales</taxon>
        <taxon>Straboviridae</taxon>
        <taxon>Tevenvirinae</taxon>
        <taxon>Tequatrovirus</taxon>
        <taxon>Tequatrovirus hy01</taxon>
    </lineage>
</organism>
<dbReference type="GO" id="GO:0016853">
    <property type="term" value="F:isomerase activity"/>
    <property type="evidence" value="ECO:0007669"/>
    <property type="project" value="UniProtKB-KW"/>
</dbReference>
<sequence length="46" mass="5213">MKFVKIDSSSIDMKKYKSQNNVRRSIKSSSMNYANVAIMTDADHDG</sequence>
<keyword evidence="1" id="KW-0413">Isomerase</keyword>
<accession>A0A162ED12</accession>
<gene>
    <name evidence="1" type="ORF">PEC04_0126</name>
</gene>
<evidence type="ECO:0000313" key="1">
    <source>
        <dbReference type="EMBL" id="AKN44613.1"/>
    </source>
</evidence>
<proteinExistence type="predicted"/>
<name>A0A162ED12_9CAUD</name>
<dbReference type="EMBL" id="KR233165">
    <property type="protein sequence ID" value="AKN44613.1"/>
    <property type="molecule type" value="Genomic_DNA"/>
</dbReference>
<evidence type="ECO:0000313" key="2">
    <source>
        <dbReference type="Proteomes" id="UP000222584"/>
    </source>
</evidence>